<reference evidence="10" key="1">
    <citation type="submission" date="2021-09" db="EMBL/GenBank/DDBJ databases">
        <authorList>
            <consortium name="AG Swart"/>
            <person name="Singh M."/>
            <person name="Singh A."/>
            <person name="Seah K."/>
            <person name="Emmerich C."/>
        </authorList>
    </citation>
    <scope>NUCLEOTIDE SEQUENCE</scope>
    <source>
        <strain evidence="10">ATCC30299</strain>
    </source>
</reference>
<dbReference type="GO" id="GO:0004842">
    <property type="term" value="F:ubiquitin-protein transferase activity"/>
    <property type="evidence" value="ECO:0007669"/>
    <property type="project" value="InterPro"/>
</dbReference>
<dbReference type="GO" id="GO:0008270">
    <property type="term" value="F:zinc ion binding"/>
    <property type="evidence" value="ECO:0007669"/>
    <property type="project" value="UniProtKB-KW"/>
</dbReference>
<keyword evidence="2" id="KW-0479">Metal-binding</keyword>
<keyword evidence="11" id="KW-1185">Reference proteome</keyword>
<accession>A0AAU9JZE3</accession>
<feature type="domain" description="RING-type" evidence="8">
    <location>
        <begin position="545"/>
        <end position="591"/>
    </location>
</feature>
<evidence type="ECO:0000313" key="10">
    <source>
        <dbReference type="EMBL" id="CAG9331354.1"/>
    </source>
</evidence>
<comment type="caution">
    <text evidence="10">The sequence shown here is derived from an EMBL/GenBank/DDBJ whole genome shotgun (WGS) entry which is preliminary data.</text>
</comment>
<evidence type="ECO:0000313" key="11">
    <source>
        <dbReference type="Proteomes" id="UP001162131"/>
    </source>
</evidence>
<feature type="domain" description="RING-type" evidence="9">
    <location>
        <begin position="541"/>
        <end position="744"/>
    </location>
</feature>
<organism evidence="10 11">
    <name type="scientific">Blepharisma stoltei</name>
    <dbReference type="NCBI Taxonomy" id="1481888"/>
    <lineage>
        <taxon>Eukaryota</taxon>
        <taxon>Sar</taxon>
        <taxon>Alveolata</taxon>
        <taxon>Ciliophora</taxon>
        <taxon>Postciliodesmatophora</taxon>
        <taxon>Heterotrichea</taxon>
        <taxon>Heterotrichida</taxon>
        <taxon>Blepharismidae</taxon>
        <taxon>Blepharisma</taxon>
    </lineage>
</organism>
<dbReference type="PANTHER" id="PTHR11685">
    <property type="entry name" value="RBR FAMILY RING FINGER AND IBR DOMAIN-CONTAINING"/>
    <property type="match status" value="1"/>
</dbReference>
<evidence type="ECO:0000256" key="7">
    <source>
        <dbReference type="PROSITE-ProRule" id="PRU00175"/>
    </source>
</evidence>
<evidence type="ECO:0008006" key="12">
    <source>
        <dbReference type="Google" id="ProtNLM"/>
    </source>
</evidence>
<keyword evidence="5" id="KW-0833">Ubl conjugation pathway</keyword>
<dbReference type="InterPro" id="IPR044066">
    <property type="entry name" value="TRIAD_supradom"/>
</dbReference>
<evidence type="ECO:0000256" key="4">
    <source>
        <dbReference type="ARBA" id="ARBA00022771"/>
    </source>
</evidence>
<dbReference type="PROSITE" id="PS51873">
    <property type="entry name" value="TRIAD"/>
    <property type="match status" value="1"/>
</dbReference>
<dbReference type="Proteomes" id="UP001162131">
    <property type="component" value="Unassembled WGS sequence"/>
</dbReference>
<dbReference type="CDD" id="cd20335">
    <property type="entry name" value="BRcat_RBR"/>
    <property type="match status" value="1"/>
</dbReference>
<evidence type="ECO:0000259" key="9">
    <source>
        <dbReference type="PROSITE" id="PS51873"/>
    </source>
</evidence>
<sequence length="744" mass="85444">MNCLYCNESVFISQCPSCHTPLCKVCHCKDICDACEDCSAKTLVAKSYSLISLCEKCFTNRMKNLNNSICFLKWPGGDIEEIGMIPMKISMITNQIVPKINIYVSPENREGLSIEPIGISMEESLIDDIKEKKVTGKELIIIAANTLSRDILKDLCQLVIETRLNIVWFKPVFNEMHAIVPESTRKAKPKDLIRVVDEYNSEGFPLCMKSKIIQKFSSENLRYDLNELLKITKNQNLIKVFRFSNEFGQELILASRKIPVINIKVIEMAIKFYENAKLFPFLFRIQELLMRLYEIEASLNVIETFIFMIPGYGISSENYRSTQQISAKTQNDIRFKTVFKGSHISSQHQSKYDEFLSFLDTMKNYRTSRGILVWSIAFKHFYGRTKPKLSIGEVYEFFEYGLQNGDITIQNKKILKTVKSEEISPIIYSFPKVCSADIKVPIDHPITKPPSPQKLIPPNRIPSPKADFVTPQECINMVIGILLEYKDGLEISSLYSIVESLFAPRVLDWEHLEYNDFEDLLNCIKDIDVSDNFAIYHSYKKSEECPYCMDDLSDDDTKLECSHQFHKTCLMEIVNKTKNMNQTEINCPMCRAKISQRMINIILGPAPPKKKVAIKQPRKSMPLPQPKKQASNHGEWLIPGVMKCLNNRCEYWFDAGNAKKYKCPLCNIEYCLQCLLDLYHCVCKTHQTEEDEEFIKWMKSNNIKPCPACGMAVSNETNQASVNCIACNATFCFQCGQVKDRCIC</sequence>
<proteinExistence type="predicted"/>
<dbReference type="EMBL" id="CAJZBQ010000053">
    <property type="protein sequence ID" value="CAG9331354.1"/>
    <property type="molecule type" value="Genomic_DNA"/>
</dbReference>
<evidence type="ECO:0000256" key="2">
    <source>
        <dbReference type="ARBA" id="ARBA00022723"/>
    </source>
</evidence>
<evidence type="ECO:0000256" key="5">
    <source>
        <dbReference type="ARBA" id="ARBA00022786"/>
    </source>
</evidence>
<keyword evidence="3" id="KW-0677">Repeat</keyword>
<dbReference type="Gene3D" id="3.30.40.10">
    <property type="entry name" value="Zinc/RING finger domain, C3HC4 (zinc finger)"/>
    <property type="match status" value="1"/>
</dbReference>
<gene>
    <name evidence="10" type="ORF">BSTOLATCC_MIC53426</name>
</gene>
<dbReference type="InterPro" id="IPR001841">
    <property type="entry name" value="Znf_RING"/>
</dbReference>
<name>A0AAU9JZE3_9CILI</name>
<keyword evidence="1" id="KW-0808">Transferase</keyword>
<keyword evidence="6" id="KW-0862">Zinc</keyword>
<dbReference type="GO" id="GO:0016567">
    <property type="term" value="P:protein ubiquitination"/>
    <property type="evidence" value="ECO:0007669"/>
    <property type="project" value="InterPro"/>
</dbReference>
<evidence type="ECO:0000256" key="1">
    <source>
        <dbReference type="ARBA" id="ARBA00022679"/>
    </source>
</evidence>
<protein>
    <recommendedName>
        <fullName evidence="12">RING-type domain-containing protein</fullName>
    </recommendedName>
</protein>
<dbReference type="SUPFAM" id="SSF57850">
    <property type="entry name" value="RING/U-box"/>
    <property type="match status" value="2"/>
</dbReference>
<keyword evidence="4 7" id="KW-0863">Zinc-finger</keyword>
<dbReference type="InterPro" id="IPR013083">
    <property type="entry name" value="Znf_RING/FYVE/PHD"/>
</dbReference>
<evidence type="ECO:0000256" key="6">
    <source>
        <dbReference type="ARBA" id="ARBA00022833"/>
    </source>
</evidence>
<dbReference type="Pfam" id="PF13639">
    <property type="entry name" value="zf-RING_2"/>
    <property type="match status" value="1"/>
</dbReference>
<dbReference type="SMART" id="SM00184">
    <property type="entry name" value="RING"/>
    <property type="match status" value="1"/>
</dbReference>
<dbReference type="PROSITE" id="PS50089">
    <property type="entry name" value="ZF_RING_2"/>
    <property type="match status" value="1"/>
</dbReference>
<dbReference type="AlphaFoldDB" id="A0AAU9JZE3"/>
<dbReference type="InterPro" id="IPR031127">
    <property type="entry name" value="E3_UB_ligase_RBR"/>
</dbReference>
<evidence type="ECO:0000259" key="8">
    <source>
        <dbReference type="PROSITE" id="PS50089"/>
    </source>
</evidence>
<evidence type="ECO:0000256" key="3">
    <source>
        <dbReference type="ARBA" id="ARBA00022737"/>
    </source>
</evidence>